<organism evidence="2 3">
    <name type="scientific">Paenibacillus allorhizosphaerae</name>
    <dbReference type="NCBI Taxonomy" id="2849866"/>
    <lineage>
        <taxon>Bacteria</taxon>
        <taxon>Bacillati</taxon>
        <taxon>Bacillota</taxon>
        <taxon>Bacilli</taxon>
        <taxon>Bacillales</taxon>
        <taxon>Paenibacillaceae</taxon>
        <taxon>Paenibacillus</taxon>
    </lineage>
</organism>
<evidence type="ECO:0000313" key="3">
    <source>
        <dbReference type="Proteomes" id="UP000730618"/>
    </source>
</evidence>
<dbReference type="PANTHER" id="PTHR12110:SF21">
    <property type="entry name" value="XYLOSE ISOMERASE-LIKE TIM BARREL DOMAIN-CONTAINING PROTEIN"/>
    <property type="match status" value="1"/>
</dbReference>
<feature type="domain" description="Xylose isomerase-like TIM barrel" evidence="1">
    <location>
        <begin position="24"/>
        <end position="276"/>
    </location>
</feature>
<sequence>MRYGILAHNLGKTTCDELARRTGSYGFEFVQLALSKALTDLDAGLGRLSPGLAHHVADTFARQGVKIAVLGCYINPIHPNMEERRHGIERFKEHLRYARDFGASVVATETGTIRTYLEAYPHHKEEDLWKQLRIVVEELAEEAEKWGVTVGIEPSGTEVIHSADLMHRMLEEVPSTNIGVVLDPCHLLQAHNIDRQHEVLQHAFRQFGHRIVLAHVKDMDFTPEGKKKYVRMGTGCVDYPFFMQLLQQYKPYSNVSFEGGIEPEDIPASIAHLKSCL</sequence>
<reference evidence="2 3" key="1">
    <citation type="submission" date="2021-06" db="EMBL/GenBank/DDBJ databases">
        <authorList>
            <person name="Criscuolo A."/>
        </authorList>
    </citation>
    <scope>NUCLEOTIDE SEQUENCE [LARGE SCALE GENOMIC DNA]</scope>
    <source>
        <strain evidence="3">CIP 111802</strain>
    </source>
</reference>
<evidence type="ECO:0000313" key="2">
    <source>
        <dbReference type="EMBL" id="CAG7631867.1"/>
    </source>
</evidence>
<dbReference type="InterPro" id="IPR050312">
    <property type="entry name" value="IolE/XylAMocC-like"/>
</dbReference>
<dbReference type="Proteomes" id="UP000730618">
    <property type="component" value="Unassembled WGS sequence"/>
</dbReference>
<keyword evidence="3" id="KW-1185">Reference proteome</keyword>
<comment type="caution">
    <text evidence="2">The sequence shown here is derived from an EMBL/GenBank/DDBJ whole genome shotgun (WGS) entry which is preliminary data.</text>
</comment>
<accession>A0ABN7TIC2</accession>
<dbReference type="InterPro" id="IPR013022">
    <property type="entry name" value="Xyl_isomerase-like_TIM-brl"/>
</dbReference>
<dbReference type="PANTHER" id="PTHR12110">
    <property type="entry name" value="HYDROXYPYRUVATE ISOMERASE"/>
    <property type="match status" value="1"/>
</dbReference>
<dbReference type="Pfam" id="PF01261">
    <property type="entry name" value="AP_endonuc_2"/>
    <property type="match status" value="1"/>
</dbReference>
<dbReference type="RefSeq" id="WP_218098132.1">
    <property type="nucleotide sequence ID" value="NZ_CAJVCE010000004.1"/>
</dbReference>
<protein>
    <recommendedName>
        <fullName evidence="1">Xylose isomerase-like TIM barrel domain-containing protein</fullName>
    </recommendedName>
</protein>
<proteinExistence type="predicted"/>
<evidence type="ECO:0000259" key="1">
    <source>
        <dbReference type="Pfam" id="PF01261"/>
    </source>
</evidence>
<gene>
    <name evidence="2" type="ORF">PAECIP111802_01789</name>
</gene>
<dbReference type="EMBL" id="CAJVCE010000004">
    <property type="protein sequence ID" value="CAG7631867.1"/>
    <property type="molecule type" value="Genomic_DNA"/>
</dbReference>
<name>A0ABN7TIC2_9BACL</name>